<dbReference type="InterPro" id="IPR043749">
    <property type="entry name" value="DUF5694"/>
</dbReference>
<comment type="caution">
    <text evidence="2">The sequence shown here is derived from an EMBL/GenBank/DDBJ whole genome shotgun (WGS) entry which is preliminary data.</text>
</comment>
<dbReference type="EMBL" id="JBGMEK010000003">
    <property type="protein sequence ID" value="MFA0809822.1"/>
    <property type="molecule type" value="Genomic_DNA"/>
</dbReference>
<dbReference type="Proteomes" id="UP001569428">
    <property type="component" value="Unassembled WGS sequence"/>
</dbReference>
<protein>
    <submittedName>
        <fullName evidence="2">DUF5694 domain-containing protein</fullName>
    </submittedName>
</protein>
<evidence type="ECO:0000313" key="2">
    <source>
        <dbReference type="EMBL" id="MFA0809822.1"/>
    </source>
</evidence>
<proteinExistence type="predicted"/>
<feature type="signal peptide" evidence="1">
    <location>
        <begin position="1"/>
        <end position="24"/>
    </location>
</feature>
<organism evidence="2 3">
    <name type="scientific">Microbulbifer epialgicus</name>
    <dbReference type="NCBI Taxonomy" id="393907"/>
    <lineage>
        <taxon>Bacteria</taxon>
        <taxon>Pseudomonadati</taxon>
        <taxon>Pseudomonadota</taxon>
        <taxon>Gammaproteobacteria</taxon>
        <taxon>Cellvibrionales</taxon>
        <taxon>Microbulbiferaceae</taxon>
        <taxon>Microbulbifer</taxon>
    </lineage>
</organism>
<name>A0ABV4NVS4_9GAMM</name>
<reference evidence="2 3" key="1">
    <citation type="submission" date="2024-08" db="EMBL/GenBank/DDBJ databases">
        <authorList>
            <person name="Ishaq N."/>
        </authorList>
    </citation>
    <scope>NUCLEOTIDE SEQUENCE [LARGE SCALE GENOMIC DNA]</scope>
    <source>
        <strain evidence="2 3">DSM 18651</strain>
    </source>
</reference>
<keyword evidence="3" id="KW-1185">Reference proteome</keyword>
<keyword evidence="1" id="KW-0732">Signal</keyword>
<feature type="chain" id="PRO_5047498481" evidence="1">
    <location>
        <begin position="25"/>
        <end position="275"/>
    </location>
</feature>
<evidence type="ECO:0000256" key="1">
    <source>
        <dbReference type="SAM" id="SignalP"/>
    </source>
</evidence>
<evidence type="ECO:0000313" key="3">
    <source>
        <dbReference type="Proteomes" id="UP001569428"/>
    </source>
</evidence>
<dbReference type="Pfam" id="PF18950">
    <property type="entry name" value="DUF5694"/>
    <property type="match status" value="1"/>
</dbReference>
<dbReference type="RefSeq" id="WP_371837438.1">
    <property type="nucleotide sequence ID" value="NZ_JBGMEK010000003.1"/>
</dbReference>
<sequence>MRTFTAILAGTLALTINSKSFAHANPISPEQKISPAQVMLFGVFHFNNPGLDSVKSEVINVLTPENQHYLEELTSKLANETPTHVLIECPPQRQKMMDRKFNAYKNGNHELSLNENQQLGFRIAAKAELKGVICYDERNVHWRGAELRDYMEKNTPKRKKIHDELIKKLSNDSSQRHTTLSLSQVLQFHNDSAEDKENMNLYIMENDIGAGQDFIGADAAASWWHRNFRMYANIQAQAQPGTKIIAIGGSGHTAILKTLLEVDKSRRSWEVNEYL</sequence>
<accession>A0ABV4NVS4</accession>
<gene>
    <name evidence="2" type="ORF">ACCI49_02725</name>
</gene>